<evidence type="ECO:0000313" key="2">
    <source>
        <dbReference type="Proteomes" id="UP000176846"/>
    </source>
</evidence>
<accession>A0A1F7UXY2</accession>
<dbReference type="AlphaFoldDB" id="A0A1F7UXY2"/>
<reference evidence="1 2" key="1">
    <citation type="journal article" date="2016" name="Nat. Commun.">
        <title>Thousands of microbial genomes shed light on interconnected biogeochemical processes in an aquifer system.</title>
        <authorList>
            <person name="Anantharaman K."/>
            <person name="Brown C.T."/>
            <person name="Hug L.A."/>
            <person name="Sharon I."/>
            <person name="Castelle C.J."/>
            <person name="Probst A.J."/>
            <person name="Thomas B.C."/>
            <person name="Singh A."/>
            <person name="Wilkins M.J."/>
            <person name="Karaoz U."/>
            <person name="Brodie E.L."/>
            <person name="Williams K.H."/>
            <person name="Hubbard S.S."/>
            <person name="Banfield J.F."/>
        </authorList>
    </citation>
    <scope>NUCLEOTIDE SEQUENCE [LARGE SCALE GENOMIC DNA]</scope>
</reference>
<evidence type="ECO:0000313" key="1">
    <source>
        <dbReference type="EMBL" id="OGL83109.1"/>
    </source>
</evidence>
<gene>
    <name evidence="1" type="ORF">A2936_05345</name>
</gene>
<sequence length="137" mass="16313">MMARRVYDRWVELEPEDVVKLHEVPLEQSWARQQLTGMRLLQLTILEDAIRVFLKGPGKSQKNQAEFREADWYVRCDRYQNYVFSLHSICTSFCINPEALRERLIAKANRQQTGAWRVRTRPNVRRTGRIRPKRRGG</sequence>
<proteinExistence type="predicted"/>
<protein>
    <submittedName>
        <fullName evidence="1">Uncharacterized protein</fullName>
    </submittedName>
</protein>
<dbReference type="EMBL" id="MGEK01000003">
    <property type="protein sequence ID" value="OGL83109.1"/>
    <property type="molecule type" value="Genomic_DNA"/>
</dbReference>
<dbReference type="Proteomes" id="UP000176846">
    <property type="component" value="Unassembled WGS sequence"/>
</dbReference>
<organism evidence="1 2">
    <name type="scientific">Candidatus Uhrbacteria bacterium RIFCSPLOWO2_01_FULL_47_25</name>
    <dbReference type="NCBI Taxonomy" id="1802402"/>
    <lineage>
        <taxon>Bacteria</taxon>
        <taxon>Candidatus Uhriibacteriota</taxon>
    </lineage>
</organism>
<name>A0A1F7UXY2_9BACT</name>
<comment type="caution">
    <text evidence="1">The sequence shown here is derived from an EMBL/GenBank/DDBJ whole genome shotgun (WGS) entry which is preliminary data.</text>
</comment>